<evidence type="ECO:0000256" key="12">
    <source>
        <dbReference type="HAMAP-Rule" id="MF_00160"/>
    </source>
</evidence>
<protein>
    <recommendedName>
        <fullName evidence="12">Phosphoserine aminotransferase</fullName>
        <ecNumber evidence="12">2.6.1.52</ecNumber>
    </recommendedName>
    <alternativeName>
        <fullName evidence="12">Phosphohydroxythreonine aminotransferase</fullName>
        <shortName evidence="12">PSAT</shortName>
    </alternativeName>
</protein>
<keyword evidence="5 12" id="KW-0028">Amino-acid biosynthesis</keyword>
<proteinExistence type="inferred from homology"/>
<evidence type="ECO:0000256" key="7">
    <source>
        <dbReference type="ARBA" id="ARBA00022898"/>
    </source>
</evidence>
<dbReference type="PANTHER" id="PTHR43247:SF1">
    <property type="entry name" value="PHOSPHOSERINE AMINOTRANSFERASE"/>
    <property type="match status" value="1"/>
</dbReference>
<name>A0A069QLX8_HOYLO</name>
<feature type="binding site" evidence="12">
    <location>
        <position position="168"/>
    </location>
    <ligand>
        <name>pyridoxal 5'-phosphate</name>
        <dbReference type="ChEBI" id="CHEBI:597326"/>
    </ligand>
</feature>
<dbReference type="PROSITE" id="PS00595">
    <property type="entry name" value="AA_TRANSFER_CLASS_5"/>
    <property type="match status" value="1"/>
</dbReference>
<dbReference type="InterPro" id="IPR015424">
    <property type="entry name" value="PyrdxlP-dep_Trfase"/>
</dbReference>
<evidence type="ECO:0000256" key="3">
    <source>
        <dbReference type="ARBA" id="ARBA00006904"/>
    </source>
</evidence>
<keyword evidence="7 12" id="KW-0663">Pyridoxal phosphate</keyword>
<dbReference type="PATRIC" id="fig|1122985.7.peg.3196"/>
<evidence type="ECO:0000256" key="11">
    <source>
        <dbReference type="ARBA" id="ARBA00049007"/>
    </source>
</evidence>
<keyword evidence="9 12" id="KW-0718">Serine biosynthesis</keyword>
<evidence type="ECO:0000256" key="1">
    <source>
        <dbReference type="ARBA" id="ARBA00004915"/>
    </source>
</evidence>
<evidence type="ECO:0000256" key="4">
    <source>
        <dbReference type="ARBA" id="ARBA00022576"/>
    </source>
</evidence>
<sequence>MNMKKYNFNAGPSILPREVIENTAKQILDFNGSGLSIMEISHRAKDFQPVLDEAVALIKELLSVPEGYSVIFLGGGASLQFTQVPCNFLIKKAAYLNTGVWAKKSMKEAKLYGDVVEVATSADANFTYIPKTFDIPTDADYLHVTTNNTIYGTEIRKEIDSPIPLIGDMSSDIFSRPVDVSKYDCIYAGAQKNLAMAGVTVIIVKDDKLGRAPRQIPTMLDYRTHVDKGSMFNTPPVVPIYCALETLRWIKKCGGVEAMDKKAIERAKIIYDEIDRNRLFRGTVKEEDRSLMNICFVMNEDFAELEKSFMEFATQKGMVGIKGHRDVGGFRASCYNAMSIEGAEAFAACMKEFEAKL</sequence>
<dbReference type="InterPro" id="IPR000192">
    <property type="entry name" value="Aminotrans_V_dom"/>
</dbReference>
<comment type="subunit">
    <text evidence="12">Homodimer.</text>
</comment>
<dbReference type="Proteomes" id="UP000027442">
    <property type="component" value="Unassembled WGS sequence"/>
</dbReference>
<organism evidence="14 15">
    <name type="scientific">Hoylesella loescheii DSM 19665 = JCM 12249 = ATCC 15930</name>
    <dbReference type="NCBI Taxonomy" id="1122985"/>
    <lineage>
        <taxon>Bacteria</taxon>
        <taxon>Pseudomonadati</taxon>
        <taxon>Bacteroidota</taxon>
        <taxon>Bacteroidia</taxon>
        <taxon>Bacteroidales</taxon>
        <taxon>Prevotellaceae</taxon>
        <taxon>Hoylesella</taxon>
    </lineage>
</organism>
<dbReference type="SUPFAM" id="SSF53383">
    <property type="entry name" value="PLP-dependent transferases"/>
    <property type="match status" value="1"/>
</dbReference>
<dbReference type="EMBL" id="JNGW01000136">
    <property type="protein sequence ID" value="KDR50851.1"/>
    <property type="molecule type" value="Genomic_DNA"/>
</dbReference>
<keyword evidence="6 12" id="KW-0808">Transferase</keyword>
<dbReference type="EC" id="2.6.1.52" evidence="12"/>
<evidence type="ECO:0000256" key="6">
    <source>
        <dbReference type="ARBA" id="ARBA00022679"/>
    </source>
</evidence>
<dbReference type="PANTHER" id="PTHR43247">
    <property type="entry name" value="PHOSPHOSERINE AMINOTRANSFERASE"/>
    <property type="match status" value="1"/>
</dbReference>
<accession>A0A069QLX8</accession>
<dbReference type="GO" id="GO:0030170">
    <property type="term" value="F:pyridoxal phosphate binding"/>
    <property type="evidence" value="ECO:0007669"/>
    <property type="project" value="UniProtKB-UniRule"/>
</dbReference>
<gene>
    <name evidence="12" type="primary">serC</name>
    <name evidence="14" type="ORF">HMPREF1991_03092</name>
</gene>
<dbReference type="GO" id="GO:0004648">
    <property type="term" value="F:O-phospho-L-serine:2-oxoglutarate aminotransferase activity"/>
    <property type="evidence" value="ECO:0007669"/>
    <property type="project" value="UniProtKB-UniRule"/>
</dbReference>
<feature type="binding site" evidence="12">
    <location>
        <begin position="77"/>
        <end position="78"/>
    </location>
    <ligand>
        <name>pyridoxal 5'-phosphate</name>
        <dbReference type="ChEBI" id="CHEBI:597326"/>
    </ligand>
</feature>
<feature type="domain" description="Aminotransferase class V" evidence="13">
    <location>
        <begin position="6"/>
        <end position="345"/>
    </location>
</feature>
<feature type="modified residue" description="N6-(pyridoxal phosphate)lysine" evidence="12">
    <location>
        <position position="192"/>
    </location>
</feature>
<comment type="cofactor">
    <cofactor evidence="12">
        <name>pyridoxal 5'-phosphate</name>
        <dbReference type="ChEBI" id="CHEBI:597326"/>
    </cofactor>
    <text evidence="12">Binds 1 pyridoxal phosphate per subunit.</text>
</comment>
<comment type="similarity">
    <text evidence="3 12">Belongs to the class-V pyridoxal-phosphate-dependent aminotransferase family. SerC subfamily.</text>
</comment>
<dbReference type="AlphaFoldDB" id="A0A069QLX8"/>
<comment type="pathway">
    <text evidence="2 12">Amino-acid biosynthesis; L-serine biosynthesis; L-serine from 3-phospho-D-glycerate: step 2/3.</text>
</comment>
<feature type="binding site" evidence="12">
    <location>
        <position position="191"/>
    </location>
    <ligand>
        <name>pyridoxal 5'-phosphate</name>
        <dbReference type="ChEBI" id="CHEBI:597326"/>
    </ligand>
</feature>
<dbReference type="InterPro" id="IPR020578">
    <property type="entry name" value="Aminotrans_V_PyrdxlP_BS"/>
</dbReference>
<comment type="subcellular location">
    <subcellularLocation>
        <location evidence="12">Cytoplasm</location>
    </subcellularLocation>
</comment>
<dbReference type="UniPathway" id="UPA00244">
    <property type="reaction ID" value="UER00311"/>
</dbReference>
<dbReference type="InterPro" id="IPR015421">
    <property type="entry name" value="PyrdxlP-dep_Trfase_major"/>
</dbReference>
<comment type="function">
    <text evidence="12">Catalyzes the reversible conversion of 3-phosphohydroxypyruvate to phosphoserine and of 3-hydroxy-2-oxo-4-phosphonooxybutanoate to phosphohydroxythreonine.</text>
</comment>
<evidence type="ECO:0000256" key="5">
    <source>
        <dbReference type="ARBA" id="ARBA00022605"/>
    </source>
</evidence>
<keyword evidence="15" id="KW-1185">Reference proteome</keyword>
<feature type="binding site" evidence="12">
    <location>
        <position position="43"/>
    </location>
    <ligand>
        <name>L-glutamate</name>
        <dbReference type="ChEBI" id="CHEBI:29985"/>
    </ligand>
</feature>
<comment type="caution">
    <text evidence="14">The sequence shown here is derived from an EMBL/GenBank/DDBJ whole genome shotgun (WGS) entry which is preliminary data.</text>
</comment>
<evidence type="ECO:0000256" key="10">
    <source>
        <dbReference type="ARBA" id="ARBA00047630"/>
    </source>
</evidence>
<dbReference type="Gene3D" id="3.90.1150.10">
    <property type="entry name" value="Aspartate Aminotransferase, domain 1"/>
    <property type="match status" value="1"/>
</dbReference>
<dbReference type="InterPro" id="IPR015422">
    <property type="entry name" value="PyrdxlP-dep_Trfase_small"/>
</dbReference>
<dbReference type="GO" id="GO:0005737">
    <property type="term" value="C:cytoplasm"/>
    <property type="evidence" value="ECO:0007669"/>
    <property type="project" value="UniProtKB-SubCell"/>
</dbReference>
<comment type="caution">
    <text evidence="12">Lacks conserved residue(s) required for the propagation of feature annotation.</text>
</comment>
<evidence type="ECO:0000256" key="2">
    <source>
        <dbReference type="ARBA" id="ARBA00005099"/>
    </source>
</evidence>
<evidence type="ECO:0000313" key="14">
    <source>
        <dbReference type="EMBL" id="KDR50851.1"/>
    </source>
</evidence>
<feature type="binding site" evidence="12">
    <location>
        <position position="101"/>
    </location>
    <ligand>
        <name>pyridoxal 5'-phosphate</name>
        <dbReference type="ChEBI" id="CHEBI:597326"/>
    </ligand>
</feature>
<keyword evidence="12" id="KW-0963">Cytoplasm</keyword>
<dbReference type="Pfam" id="PF00266">
    <property type="entry name" value="Aminotran_5"/>
    <property type="match status" value="1"/>
</dbReference>
<dbReference type="eggNOG" id="COG1932">
    <property type="taxonomic scope" value="Bacteria"/>
</dbReference>
<dbReference type="InterPro" id="IPR022278">
    <property type="entry name" value="Pser_aminoTfrase"/>
</dbReference>
<feature type="binding site" evidence="12">
    <location>
        <begin position="233"/>
        <end position="234"/>
    </location>
    <ligand>
        <name>pyridoxal 5'-phosphate</name>
        <dbReference type="ChEBI" id="CHEBI:597326"/>
    </ligand>
</feature>
<feature type="binding site" evidence="12">
    <location>
        <position position="149"/>
    </location>
    <ligand>
        <name>pyridoxal 5'-phosphate</name>
        <dbReference type="ChEBI" id="CHEBI:597326"/>
    </ligand>
</feature>
<dbReference type="GO" id="GO:0008615">
    <property type="term" value="P:pyridoxine biosynthetic process"/>
    <property type="evidence" value="ECO:0007669"/>
    <property type="project" value="UniProtKB-UniRule"/>
</dbReference>
<dbReference type="FunFam" id="3.90.1150.10:FF:000006">
    <property type="entry name" value="Phosphoserine aminotransferase"/>
    <property type="match status" value="1"/>
</dbReference>
<dbReference type="UniPathway" id="UPA00135">
    <property type="reaction ID" value="UER00197"/>
</dbReference>
<dbReference type="GO" id="GO:0006564">
    <property type="term" value="P:L-serine biosynthetic process"/>
    <property type="evidence" value="ECO:0007669"/>
    <property type="project" value="UniProtKB-UniRule"/>
</dbReference>
<keyword evidence="8 12" id="KW-0664">Pyridoxine biosynthesis</keyword>
<dbReference type="NCBIfam" id="NF003764">
    <property type="entry name" value="PRK05355.1"/>
    <property type="match status" value="1"/>
</dbReference>
<evidence type="ECO:0000313" key="15">
    <source>
        <dbReference type="Proteomes" id="UP000027442"/>
    </source>
</evidence>
<dbReference type="FunFam" id="3.40.640.10:FF:000010">
    <property type="entry name" value="Phosphoserine aminotransferase"/>
    <property type="match status" value="1"/>
</dbReference>
<evidence type="ECO:0000256" key="9">
    <source>
        <dbReference type="ARBA" id="ARBA00023299"/>
    </source>
</evidence>
<evidence type="ECO:0000259" key="13">
    <source>
        <dbReference type="Pfam" id="PF00266"/>
    </source>
</evidence>
<dbReference type="HOGENOM" id="CLU_034866_0_2_10"/>
<dbReference type="PIRSF" id="PIRSF000525">
    <property type="entry name" value="SerC"/>
    <property type="match status" value="1"/>
</dbReference>
<comment type="catalytic activity">
    <reaction evidence="11 12">
        <text>O-phospho-L-serine + 2-oxoglutarate = 3-phosphooxypyruvate + L-glutamate</text>
        <dbReference type="Rhea" id="RHEA:14329"/>
        <dbReference type="ChEBI" id="CHEBI:16810"/>
        <dbReference type="ChEBI" id="CHEBI:18110"/>
        <dbReference type="ChEBI" id="CHEBI:29985"/>
        <dbReference type="ChEBI" id="CHEBI:57524"/>
        <dbReference type="EC" id="2.6.1.52"/>
    </reaction>
</comment>
<evidence type="ECO:0000256" key="8">
    <source>
        <dbReference type="ARBA" id="ARBA00023096"/>
    </source>
</evidence>
<comment type="catalytic activity">
    <reaction evidence="10 12">
        <text>4-(phosphooxy)-L-threonine + 2-oxoglutarate = (R)-3-hydroxy-2-oxo-4-phosphooxybutanoate + L-glutamate</text>
        <dbReference type="Rhea" id="RHEA:16573"/>
        <dbReference type="ChEBI" id="CHEBI:16810"/>
        <dbReference type="ChEBI" id="CHEBI:29985"/>
        <dbReference type="ChEBI" id="CHEBI:58452"/>
        <dbReference type="ChEBI" id="CHEBI:58538"/>
        <dbReference type="EC" id="2.6.1.52"/>
    </reaction>
</comment>
<dbReference type="Gene3D" id="3.40.640.10">
    <property type="entry name" value="Type I PLP-dependent aspartate aminotransferase-like (Major domain)"/>
    <property type="match status" value="1"/>
</dbReference>
<dbReference type="HAMAP" id="MF_00160">
    <property type="entry name" value="SerC_aminotrans_5"/>
    <property type="match status" value="1"/>
</dbReference>
<reference evidence="14 15" key="1">
    <citation type="submission" date="2013-08" db="EMBL/GenBank/DDBJ databases">
        <authorList>
            <person name="Weinstock G."/>
            <person name="Sodergren E."/>
            <person name="Wylie T."/>
            <person name="Fulton L."/>
            <person name="Fulton R."/>
            <person name="Fronick C."/>
            <person name="O'Laughlin M."/>
            <person name="Godfrey J."/>
            <person name="Miner T."/>
            <person name="Herter B."/>
            <person name="Appelbaum E."/>
            <person name="Cordes M."/>
            <person name="Lek S."/>
            <person name="Wollam A."/>
            <person name="Pepin K.H."/>
            <person name="Palsikar V.B."/>
            <person name="Mitreva M."/>
            <person name="Wilson R.K."/>
        </authorList>
    </citation>
    <scope>NUCLEOTIDE SEQUENCE [LARGE SCALE GENOMIC DNA]</scope>
    <source>
        <strain evidence="14 15">ATCC 15930</strain>
    </source>
</reference>
<keyword evidence="4 12" id="KW-0032">Aminotransferase</keyword>
<comment type="pathway">
    <text evidence="1 12">Cofactor biosynthesis; pyridoxine 5'-phosphate biosynthesis; pyridoxine 5'-phosphate from D-erythrose 4-phosphate: step 3/5.</text>
</comment>